<organism evidence="1">
    <name type="scientific">viral metagenome</name>
    <dbReference type="NCBI Taxonomy" id="1070528"/>
    <lineage>
        <taxon>unclassified sequences</taxon>
        <taxon>metagenomes</taxon>
        <taxon>organismal metagenomes</taxon>
    </lineage>
</organism>
<protein>
    <submittedName>
        <fullName evidence="1">Uncharacterized protein</fullName>
    </submittedName>
</protein>
<reference evidence="1" key="1">
    <citation type="journal article" date="2020" name="Nature">
        <title>Giant virus diversity and host interactions through global metagenomics.</title>
        <authorList>
            <person name="Schulz F."/>
            <person name="Roux S."/>
            <person name="Paez-Espino D."/>
            <person name="Jungbluth S."/>
            <person name="Walsh D.A."/>
            <person name="Denef V.J."/>
            <person name="McMahon K.D."/>
            <person name="Konstantinidis K.T."/>
            <person name="Eloe-Fadrosh E.A."/>
            <person name="Kyrpides N.C."/>
            <person name="Woyke T."/>
        </authorList>
    </citation>
    <scope>NUCLEOTIDE SEQUENCE</scope>
    <source>
        <strain evidence="1">GVMAG-M-3300023184-17</strain>
    </source>
</reference>
<dbReference type="EMBL" id="MN740041">
    <property type="protein sequence ID" value="QHT85300.1"/>
    <property type="molecule type" value="Genomic_DNA"/>
</dbReference>
<dbReference type="AlphaFoldDB" id="A0A6C0HY05"/>
<name>A0A6C0HY05_9ZZZZ</name>
<sequence length="77" mass="9125">MLGDVLRYMRVLPSEEIKKRQKTNRKLFYAAKKKYTRCLVKKCGIPVHKIDTSGRQMKCVRKKCRKEDNVYSQAAFL</sequence>
<accession>A0A6C0HY05</accession>
<evidence type="ECO:0000313" key="1">
    <source>
        <dbReference type="EMBL" id="QHT85300.1"/>
    </source>
</evidence>
<proteinExistence type="predicted"/>